<evidence type="ECO:0000256" key="2">
    <source>
        <dbReference type="ARBA" id="ARBA00022723"/>
    </source>
</evidence>
<dbReference type="NCBIfam" id="NF007422">
    <property type="entry name" value="PRK09965.1"/>
    <property type="match status" value="1"/>
</dbReference>
<evidence type="ECO:0000313" key="6">
    <source>
        <dbReference type="EMBL" id="SDH32962.1"/>
    </source>
</evidence>
<dbReference type="InterPro" id="IPR036922">
    <property type="entry name" value="Rieske_2Fe-2S_sf"/>
</dbReference>
<keyword evidence="6" id="KW-0560">Oxidoreductase</keyword>
<dbReference type="PROSITE" id="PS51296">
    <property type="entry name" value="RIESKE"/>
    <property type="match status" value="1"/>
</dbReference>
<dbReference type="STRING" id="366584.SAMN05216377_12143"/>
<dbReference type="EMBL" id="FNBE01000021">
    <property type="protein sequence ID" value="SDH32962.1"/>
    <property type="molecule type" value="Genomic_DNA"/>
</dbReference>
<name>A0A1G8BIB1_PSEOR</name>
<dbReference type="CDD" id="cd03528">
    <property type="entry name" value="Rieske_RO_ferredoxin"/>
    <property type="match status" value="1"/>
</dbReference>
<evidence type="ECO:0000256" key="3">
    <source>
        <dbReference type="ARBA" id="ARBA00023004"/>
    </source>
</evidence>
<dbReference type="RefSeq" id="WP_093089337.1">
    <property type="nucleotide sequence ID" value="NZ_FNBE01000021.1"/>
</dbReference>
<dbReference type="GO" id="GO:0051213">
    <property type="term" value="F:dioxygenase activity"/>
    <property type="evidence" value="ECO:0007669"/>
    <property type="project" value="UniProtKB-KW"/>
</dbReference>
<keyword evidence="4" id="KW-0411">Iron-sulfur</keyword>
<dbReference type="OrthoDB" id="147178at2"/>
<dbReference type="GO" id="GO:0004497">
    <property type="term" value="F:monooxygenase activity"/>
    <property type="evidence" value="ECO:0007669"/>
    <property type="project" value="UniProtKB-ARBA"/>
</dbReference>
<accession>A0A1G8BIB1</accession>
<dbReference type="InterPro" id="IPR017941">
    <property type="entry name" value="Rieske_2Fe-2S"/>
</dbReference>
<dbReference type="GO" id="GO:0051537">
    <property type="term" value="F:2 iron, 2 sulfur cluster binding"/>
    <property type="evidence" value="ECO:0007669"/>
    <property type="project" value="UniProtKB-KW"/>
</dbReference>
<reference evidence="6 7" key="1">
    <citation type="submission" date="2016-10" db="EMBL/GenBank/DDBJ databases">
        <authorList>
            <person name="de Groot N.N."/>
        </authorList>
    </citation>
    <scope>NUCLEOTIDE SEQUENCE [LARGE SCALE GENOMIC DNA]</scope>
    <source>
        <strain evidence="6 7">CGMCC 4.3143</strain>
    </source>
</reference>
<dbReference type="Gene3D" id="2.102.10.10">
    <property type="entry name" value="Rieske [2Fe-2S] iron-sulphur domain"/>
    <property type="match status" value="1"/>
</dbReference>
<sequence>MIYACQLTDLPRGGSLQLSDLAGSPPVALFHTEDGELFAVDDTCTHADASLAEGFVEDCAVECPLHAAIFDLRTGEADGMIATYPVRTHTVVVSDGQVYLQLSDSSPAVPHLPLSARRATAS</sequence>
<organism evidence="6 7">
    <name type="scientific">Pseudonocardia oroxyli</name>
    <dbReference type="NCBI Taxonomy" id="366584"/>
    <lineage>
        <taxon>Bacteria</taxon>
        <taxon>Bacillati</taxon>
        <taxon>Actinomycetota</taxon>
        <taxon>Actinomycetes</taxon>
        <taxon>Pseudonocardiales</taxon>
        <taxon>Pseudonocardiaceae</taxon>
        <taxon>Pseudonocardia</taxon>
    </lineage>
</organism>
<gene>
    <name evidence="6" type="ORF">SAMN05216377_12143</name>
</gene>
<feature type="domain" description="Rieske" evidence="5">
    <location>
        <begin position="2"/>
        <end position="100"/>
    </location>
</feature>
<evidence type="ECO:0000313" key="7">
    <source>
        <dbReference type="Proteomes" id="UP000198967"/>
    </source>
</evidence>
<evidence type="ECO:0000259" key="5">
    <source>
        <dbReference type="PROSITE" id="PS51296"/>
    </source>
</evidence>
<keyword evidence="3" id="KW-0408">Iron</keyword>
<dbReference type="PANTHER" id="PTHR21496">
    <property type="entry name" value="FERREDOXIN-RELATED"/>
    <property type="match status" value="1"/>
</dbReference>
<dbReference type="Proteomes" id="UP000198967">
    <property type="component" value="Unassembled WGS sequence"/>
</dbReference>
<dbReference type="Pfam" id="PF00355">
    <property type="entry name" value="Rieske"/>
    <property type="match status" value="1"/>
</dbReference>
<keyword evidence="1" id="KW-0001">2Fe-2S</keyword>
<dbReference type="PANTHER" id="PTHR21496:SF23">
    <property type="entry name" value="3-PHENYLPROPIONATE_CINNAMIC ACID DIOXYGENASE FERREDOXIN SUBUNIT"/>
    <property type="match status" value="1"/>
</dbReference>
<protein>
    <submittedName>
        <fullName evidence="6">3-phenylpropionate/trans-cinnamate dioxygenase ferredoxin subunit</fullName>
    </submittedName>
</protein>
<dbReference type="SUPFAM" id="SSF50022">
    <property type="entry name" value="ISP domain"/>
    <property type="match status" value="1"/>
</dbReference>
<keyword evidence="6" id="KW-0223">Dioxygenase</keyword>
<dbReference type="AlphaFoldDB" id="A0A1G8BIB1"/>
<proteinExistence type="predicted"/>
<dbReference type="GO" id="GO:0046872">
    <property type="term" value="F:metal ion binding"/>
    <property type="evidence" value="ECO:0007669"/>
    <property type="project" value="UniProtKB-KW"/>
</dbReference>
<keyword evidence="2" id="KW-0479">Metal-binding</keyword>
<evidence type="ECO:0000256" key="1">
    <source>
        <dbReference type="ARBA" id="ARBA00022714"/>
    </source>
</evidence>
<keyword evidence="7" id="KW-1185">Reference proteome</keyword>
<evidence type="ECO:0000256" key="4">
    <source>
        <dbReference type="ARBA" id="ARBA00023014"/>
    </source>
</evidence>
<dbReference type="GO" id="GO:0016705">
    <property type="term" value="F:oxidoreductase activity, acting on paired donors, with incorporation or reduction of molecular oxygen"/>
    <property type="evidence" value="ECO:0007669"/>
    <property type="project" value="UniProtKB-ARBA"/>
</dbReference>